<protein>
    <submittedName>
        <fullName evidence="1">Epoxide hydrolase 1-related</fullName>
    </submittedName>
</protein>
<dbReference type="EMBL" id="CM043015">
    <property type="protein sequence ID" value="KAI4471843.1"/>
    <property type="molecule type" value="Genomic_DNA"/>
</dbReference>
<evidence type="ECO:0000313" key="2">
    <source>
        <dbReference type="Proteomes" id="UP001056778"/>
    </source>
</evidence>
<proteinExistence type="predicted"/>
<reference evidence="1" key="1">
    <citation type="submission" date="2022-04" db="EMBL/GenBank/DDBJ databases">
        <title>Chromosome-scale genome assembly of Holotrichia oblita Faldermann.</title>
        <authorList>
            <person name="Rongchong L."/>
        </authorList>
    </citation>
    <scope>NUCLEOTIDE SEQUENCE</scope>
    <source>
        <strain evidence="1">81SQS9</strain>
    </source>
</reference>
<evidence type="ECO:0000313" key="1">
    <source>
        <dbReference type="EMBL" id="KAI4471843.1"/>
    </source>
</evidence>
<organism evidence="1 2">
    <name type="scientific">Holotrichia oblita</name>
    <name type="common">Chafer beetle</name>
    <dbReference type="NCBI Taxonomy" id="644536"/>
    <lineage>
        <taxon>Eukaryota</taxon>
        <taxon>Metazoa</taxon>
        <taxon>Ecdysozoa</taxon>
        <taxon>Arthropoda</taxon>
        <taxon>Hexapoda</taxon>
        <taxon>Insecta</taxon>
        <taxon>Pterygota</taxon>
        <taxon>Neoptera</taxon>
        <taxon>Endopterygota</taxon>
        <taxon>Coleoptera</taxon>
        <taxon>Polyphaga</taxon>
        <taxon>Scarabaeiformia</taxon>
        <taxon>Scarabaeidae</taxon>
        <taxon>Melolonthinae</taxon>
        <taxon>Holotrichia</taxon>
    </lineage>
</organism>
<keyword evidence="2" id="KW-1185">Reference proteome</keyword>
<accession>A0ACB9TYJ5</accession>
<comment type="caution">
    <text evidence="1">The sequence shown here is derived from an EMBL/GenBank/DDBJ whole genome shotgun (WGS) entry which is preliminary data.</text>
</comment>
<dbReference type="Proteomes" id="UP001056778">
    <property type="component" value="Chromosome 1"/>
</dbReference>
<name>A0ACB9TYJ5_HOLOL</name>
<gene>
    <name evidence="1" type="ORF">MML48_1g20641</name>
</gene>
<sequence length="461" mass="52345">MGFIRKIIFVIVTISIVLIGIKIHDLLFQEPPLPVLENVWWGPGAESKVDTSIRPFKINVPQKVLDDLEQRLKKARQFTPPLETIQQQYGINTELLSEITEFWTTRYDWRQRERWLNEYPQFKTNIQGLDIHFVHVKPEAAAGRKVLPLLMLHGWPGSFREFYGVIPLLTRPKEGRDFVFELVIASLPGYGFSQGAAKPGLGALQSAVIFKNLMERLGFKKYYLHGGDWGAAIVTAMSSMYPDTVLGMHSTMCFDDSASSTIKMILGSFYPSFIIDKKYEKKIYPISATLERMLLEFGYMHLQATKPDTIGVGLNDSPVGLAAYILEKYITWTNEDGKTMLDGGLKAKYSYAELLDTVMIYWVTNSITTSMRMYAESFNKAAMEFAGISVNVPTACTRYVNDIGYQPDSLLTSRYKNLVHTNDIDDGGHFAAFELPKVFADDVWVAVEKIEMFYESKKTSK</sequence>
<keyword evidence="1" id="KW-0378">Hydrolase</keyword>